<feature type="signal peptide" evidence="1">
    <location>
        <begin position="1"/>
        <end position="27"/>
    </location>
</feature>
<accession>A0ABS4TU75</accession>
<gene>
    <name evidence="2" type="ORF">JOF56_008317</name>
</gene>
<reference evidence="2 3" key="1">
    <citation type="submission" date="2021-03" db="EMBL/GenBank/DDBJ databases">
        <title>Sequencing the genomes of 1000 actinobacteria strains.</title>
        <authorList>
            <person name="Klenk H.-P."/>
        </authorList>
    </citation>
    <scope>NUCLEOTIDE SEQUENCE [LARGE SCALE GENOMIC DNA]</scope>
    <source>
        <strain evidence="2 3">DSM 46670</strain>
    </source>
</reference>
<dbReference type="RefSeq" id="WP_209645023.1">
    <property type="nucleotide sequence ID" value="NZ_JAGINW010000001.1"/>
</dbReference>
<dbReference type="EMBL" id="JAGINW010000001">
    <property type="protein sequence ID" value="MBP2327932.1"/>
    <property type="molecule type" value="Genomic_DNA"/>
</dbReference>
<dbReference type="Proteomes" id="UP001519332">
    <property type="component" value="Unassembled WGS sequence"/>
</dbReference>
<keyword evidence="3" id="KW-1185">Reference proteome</keyword>
<keyword evidence="1" id="KW-0732">Signal</keyword>
<proteinExistence type="predicted"/>
<protein>
    <recommendedName>
        <fullName evidence="4">Spore-associated protein A</fullName>
    </recommendedName>
</protein>
<name>A0ABS4TU75_9PSEU</name>
<feature type="chain" id="PRO_5046150021" description="Spore-associated protein A" evidence="1">
    <location>
        <begin position="28"/>
        <end position="126"/>
    </location>
</feature>
<evidence type="ECO:0008006" key="4">
    <source>
        <dbReference type="Google" id="ProtNLM"/>
    </source>
</evidence>
<comment type="caution">
    <text evidence="2">The sequence shown here is derived from an EMBL/GenBank/DDBJ whole genome shotgun (WGS) entry which is preliminary data.</text>
</comment>
<organism evidence="2 3">
    <name type="scientific">Kibdelosporangium banguiense</name>
    <dbReference type="NCBI Taxonomy" id="1365924"/>
    <lineage>
        <taxon>Bacteria</taxon>
        <taxon>Bacillati</taxon>
        <taxon>Actinomycetota</taxon>
        <taxon>Actinomycetes</taxon>
        <taxon>Pseudonocardiales</taxon>
        <taxon>Pseudonocardiaceae</taxon>
        <taxon>Kibdelosporangium</taxon>
    </lineage>
</organism>
<evidence type="ECO:0000256" key="1">
    <source>
        <dbReference type="SAM" id="SignalP"/>
    </source>
</evidence>
<evidence type="ECO:0000313" key="2">
    <source>
        <dbReference type="EMBL" id="MBP2327932.1"/>
    </source>
</evidence>
<sequence length="126" mass="12930">MISKYRAAIVFAGTLLGSGLVVSPAGADSIGILASSTCFVGSSGNCTTAIVSANASGHFVDIGINNRLRPSPCPWRARDVNNGVVVRSGTVGTSSSHGERIPGLYSVYQLELRGCSISARGDIDNT</sequence>
<evidence type="ECO:0000313" key="3">
    <source>
        <dbReference type="Proteomes" id="UP001519332"/>
    </source>
</evidence>